<feature type="compositionally biased region" description="Basic and acidic residues" evidence="2">
    <location>
        <begin position="449"/>
        <end position="503"/>
    </location>
</feature>
<feature type="compositionally biased region" description="Polar residues" evidence="2">
    <location>
        <begin position="646"/>
        <end position="670"/>
    </location>
</feature>
<feature type="compositionally biased region" description="Basic and acidic residues" evidence="2">
    <location>
        <begin position="319"/>
        <end position="430"/>
    </location>
</feature>
<dbReference type="PANTHER" id="PTHR14421:SF3">
    <property type="entry name" value="SPERMATOGENESIS-ASSOCIATED PROTEIN 1"/>
    <property type="match status" value="1"/>
</dbReference>
<feature type="compositionally biased region" description="Basic and acidic residues" evidence="2">
    <location>
        <begin position="864"/>
        <end position="892"/>
    </location>
</feature>
<dbReference type="AlphaFoldDB" id="A0A8S3R7M3"/>
<feature type="region of interest" description="Disordered" evidence="2">
    <location>
        <begin position="130"/>
        <end position="548"/>
    </location>
</feature>
<feature type="compositionally biased region" description="Low complexity" evidence="2">
    <location>
        <begin position="746"/>
        <end position="757"/>
    </location>
</feature>
<sequence>MSRQEIFNSYNEGGKMRPSSAELSDLHVYIVPPDLWRERYNNLLNQNVTETISAGIIRVHPETRVCNLRDELETQLGAELLPRDFIFLKSVGRSITRLKPKQEFQLKVKHFLPPNSYAPELYLLEVENRDDENETTGSTRPTTRSPQFTESEDERQSNRYRQKPRNATSPYRYTSPLPKIKSDRGGSQKTVESVTHFDQNGDTDGEKLVTVSNSWGGDTRRSPRRSPQTSRRSPPPRSPPPQNDYSHKQNEYPSQQNDYPPPQNDYPDTSRLNASPTHSGVTDKPVASSHQPVASKYDPRSATYTNQTNDSGIAGLTPEEYRENYDDAERRKNEYNESRQKELENRLNGDRMNGDLDDSDRQRRLREDQEREEWERKNRDEDERRRREEEDRRRREEEERQREEDERRRREEEREKMAREKLSGSDERQLQGRMRKGARSTHLTPMDPDWTKRGVHGDNDHGIVNQDDQKLDGPQGQRDDQARSYRQSDGDKRTYEQRDDQTRSHGQTHDQAGSYRQTDKDTRGYQTNDQSRAYERTDDKSRQPNDQQGIMVEIMIRQGIMDYGQNNDQTRDYGPNNDQTRDYGQTDGQARAYSNSDKTLNEYDQRQPKGSVSVPSGKFVQVALRPDPNLNEPVSDSELYSKEDSSNSPRNTNATARNFPQNNDATYRQGNQREIHENPVSHRQNEREYSNQRYEPKQNNERNNDGHDETNSYTTGKVSKTFVKDGVEYRHSDDTNRLYQPPGTGRSVQQTRSSTRSYPRQETEDSVIPSSPSSESDQKQYLLRKQQKTQDRTYSRVADTKNQKGKNIHKSSFPVQNQGGRPVIHRRKSNQRKLSDLNRFPSPPPMNVASTDQDLDSGSQNLTKEQKQAEIPEPPKEPEPEPEPVKEKEKTVIKKKPSFKKKKSSGKKDPEEEKRLLQELEAAREARRAVERQREELVKKAKLMQNKTQNRRNHARDLWKKRYFEEKKRTPPLEEQCNKLRHELDVIHRKLMNALEGSSKDKNTRMENLKPSKQNNYKIQATRLTHEIDDLRRRLENAKMKLTAEMKLRNQAETELRALRAELTQKKIHLTLSRNQQMAMTPGGDSRYYRTPALSNKA</sequence>
<dbReference type="InterPro" id="IPR039062">
    <property type="entry name" value="SPAT1"/>
</dbReference>
<evidence type="ECO:0000259" key="3">
    <source>
        <dbReference type="Pfam" id="PF15743"/>
    </source>
</evidence>
<keyword evidence="1" id="KW-0175">Coiled coil</keyword>
<feature type="domain" description="Spermatogenesis-associated protein 1 C-terminal" evidence="3">
    <location>
        <begin position="918"/>
        <end position="1067"/>
    </location>
</feature>
<dbReference type="InterPro" id="IPR031478">
    <property type="entry name" value="SPATA1_C"/>
</dbReference>
<accession>A0A8S3R7M3</accession>
<feature type="compositionally biased region" description="Polar residues" evidence="2">
    <location>
        <begin position="187"/>
        <end position="202"/>
    </location>
</feature>
<feature type="compositionally biased region" description="Basic and acidic residues" evidence="2">
    <location>
        <begin position="671"/>
        <end position="710"/>
    </location>
</feature>
<reference evidence="4" key="1">
    <citation type="submission" date="2021-03" db="EMBL/GenBank/DDBJ databases">
        <authorList>
            <person name="Bekaert M."/>
        </authorList>
    </citation>
    <scope>NUCLEOTIDE SEQUENCE</scope>
</reference>
<feature type="region of interest" description="Disordered" evidence="2">
    <location>
        <begin position="564"/>
        <end position="914"/>
    </location>
</feature>
<evidence type="ECO:0000256" key="2">
    <source>
        <dbReference type="SAM" id="MobiDB-lite"/>
    </source>
</evidence>
<feature type="compositionally biased region" description="Polar residues" evidence="2">
    <location>
        <begin position="848"/>
        <end position="863"/>
    </location>
</feature>
<dbReference type="OrthoDB" id="9901850at2759"/>
<comment type="caution">
    <text evidence="4">The sequence shown here is derived from an EMBL/GenBank/DDBJ whole genome shotgun (WGS) entry which is preliminary data.</text>
</comment>
<organism evidence="4 5">
    <name type="scientific">Mytilus edulis</name>
    <name type="common">Blue mussel</name>
    <dbReference type="NCBI Taxonomy" id="6550"/>
    <lineage>
        <taxon>Eukaryota</taxon>
        <taxon>Metazoa</taxon>
        <taxon>Spiralia</taxon>
        <taxon>Lophotrochozoa</taxon>
        <taxon>Mollusca</taxon>
        <taxon>Bivalvia</taxon>
        <taxon>Autobranchia</taxon>
        <taxon>Pteriomorphia</taxon>
        <taxon>Mytilida</taxon>
        <taxon>Mytiloidea</taxon>
        <taxon>Mytilidae</taxon>
        <taxon>Mytilinae</taxon>
        <taxon>Mytilus</taxon>
    </lineage>
</organism>
<proteinExistence type="predicted"/>
<dbReference type="Proteomes" id="UP000683360">
    <property type="component" value="Unassembled WGS sequence"/>
</dbReference>
<feature type="compositionally biased region" description="Polar residues" evidence="2">
    <location>
        <begin position="576"/>
        <end position="598"/>
    </location>
</feature>
<feature type="compositionally biased region" description="Basic and acidic residues" evidence="2">
    <location>
        <begin position="532"/>
        <end position="543"/>
    </location>
</feature>
<keyword evidence="5" id="KW-1185">Reference proteome</keyword>
<feature type="compositionally biased region" description="Basic residues" evidence="2">
    <location>
        <begin position="893"/>
        <end position="905"/>
    </location>
</feature>
<feature type="compositionally biased region" description="Polar residues" evidence="2">
    <location>
        <begin position="302"/>
        <end position="311"/>
    </location>
</feature>
<feature type="compositionally biased region" description="Pro residues" evidence="2">
    <location>
        <begin position="233"/>
        <end position="242"/>
    </location>
</feature>
<feature type="region of interest" description="Disordered" evidence="2">
    <location>
        <begin position="1077"/>
        <end position="1098"/>
    </location>
</feature>
<protein>
    <recommendedName>
        <fullName evidence="3">Spermatogenesis-associated protein 1 C-terminal domain-containing protein</fullName>
    </recommendedName>
</protein>
<evidence type="ECO:0000313" key="4">
    <source>
        <dbReference type="EMBL" id="CAG2204131.1"/>
    </source>
</evidence>
<feature type="compositionally biased region" description="Low complexity" evidence="2">
    <location>
        <begin position="135"/>
        <end position="146"/>
    </location>
</feature>
<evidence type="ECO:0000313" key="5">
    <source>
        <dbReference type="Proteomes" id="UP000683360"/>
    </source>
</evidence>
<feature type="compositionally biased region" description="Basic and acidic residues" evidence="2">
    <location>
        <begin position="788"/>
        <end position="802"/>
    </location>
</feature>
<feature type="compositionally biased region" description="Low complexity" evidence="2">
    <location>
        <begin position="766"/>
        <end position="775"/>
    </location>
</feature>
<feature type="compositionally biased region" description="Polar residues" evidence="2">
    <location>
        <begin position="270"/>
        <end position="280"/>
    </location>
</feature>
<dbReference type="Pfam" id="PF15743">
    <property type="entry name" value="SPATA1_C"/>
    <property type="match status" value="1"/>
</dbReference>
<dbReference type="EMBL" id="CAJPWZ010000938">
    <property type="protein sequence ID" value="CAG2204131.1"/>
    <property type="molecule type" value="Genomic_DNA"/>
</dbReference>
<evidence type="ECO:0000256" key="1">
    <source>
        <dbReference type="SAM" id="Coils"/>
    </source>
</evidence>
<gene>
    <name evidence="4" type="ORF">MEDL_18592</name>
</gene>
<name>A0A8S3R7M3_MYTED</name>
<feature type="compositionally biased region" description="Basic and acidic residues" evidence="2">
    <location>
        <begin position="722"/>
        <end position="736"/>
    </location>
</feature>
<dbReference type="PANTHER" id="PTHR14421">
    <property type="entry name" value="SPERMATOGENESIS-ASSOCIATED PROTEIN 1"/>
    <property type="match status" value="1"/>
</dbReference>
<feature type="coiled-coil region" evidence="1">
    <location>
        <begin position="1014"/>
        <end position="1069"/>
    </location>
</feature>